<evidence type="ECO:0000313" key="2">
    <source>
        <dbReference type="Proteomes" id="UP000030753"/>
    </source>
</evidence>
<evidence type="ECO:0000313" key="1">
    <source>
        <dbReference type="EMBL" id="EWY79198.1"/>
    </source>
</evidence>
<gene>
    <name evidence="1" type="ORF">FOYG_17621</name>
</gene>
<organism evidence="1 2">
    <name type="scientific">Fusarium oxysporum NRRL 32931</name>
    <dbReference type="NCBI Taxonomy" id="660029"/>
    <lineage>
        <taxon>Eukaryota</taxon>
        <taxon>Fungi</taxon>
        <taxon>Dikarya</taxon>
        <taxon>Ascomycota</taxon>
        <taxon>Pezizomycotina</taxon>
        <taxon>Sordariomycetes</taxon>
        <taxon>Hypocreomycetidae</taxon>
        <taxon>Hypocreales</taxon>
        <taxon>Nectriaceae</taxon>
        <taxon>Fusarium</taxon>
        <taxon>Fusarium oxysporum species complex</taxon>
    </lineage>
</organism>
<sequence>MREPASLLQPDYFVRPNNVRTLVTYYGQSPSLVDAIFVAEWMLLITDDERKLDLLFVADSDKGLDF</sequence>
<accession>W9H9E8</accession>
<proteinExistence type="predicted"/>
<dbReference type="Proteomes" id="UP000030753">
    <property type="component" value="Unassembled WGS sequence"/>
</dbReference>
<reference evidence="1 2" key="1">
    <citation type="submission" date="2011-06" db="EMBL/GenBank/DDBJ databases">
        <title>The Genome Sequence of Fusarium oxysporum FOSC 3-a.</title>
        <authorList>
            <consortium name="The Broad Institute Genome Sequencing Platform"/>
            <person name="Ma L.-J."/>
            <person name="Gale L.R."/>
            <person name="Schwartz D.C."/>
            <person name="Zhou S."/>
            <person name="Corby-Kistler H."/>
            <person name="Young S.K."/>
            <person name="Zeng Q."/>
            <person name="Gargeya S."/>
            <person name="Fitzgerald M."/>
            <person name="Haas B."/>
            <person name="Abouelleil A."/>
            <person name="Alvarado L."/>
            <person name="Arachchi H.M."/>
            <person name="Berlin A."/>
            <person name="Brown A."/>
            <person name="Chapman S.B."/>
            <person name="Chen Z."/>
            <person name="Dunbar C."/>
            <person name="Freedman E."/>
            <person name="Gearin G."/>
            <person name="Gellesch M."/>
            <person name="Goldberg J."/>
            <person name="Griggs A."/>
            <person name="Gujja S."/>
            <person name="Heiman D."/>
            <person name="Howarth C."/>
            <person name="Larson L."/>
            <person name="Lui A."/>
            <person name="MacDonald P.J.P."/>
            <person name="Mehta T."/>
            <person name="Montmayeur A."/>
            <person name="Murphy C."/>
            <person name="Neiman D."/>
            <person name="Pearson M."/>
            <person name="Priest M."/>
            <person name="Roberts A."/>
            <person name="Saif S."/>
            <person name="Shea T."/>
            <person name="Shenoy N."/>
            <person name="Sisk P."/>
            <person name="Stolte C."/>
            <person name="Sykes S."/>
            <person name="Wortman J."/>
            <person name="Nusbaum C."/>
            <person name="Birren B."/>
        </authorList>
    </citation>
    <scope>NUCLEOTIDE SEQUENCE [LARGE SCALE GENOMIC DNA]</scope>
    <source>
        <strain evidence="1 2">FOSC 3-a</strain>
    </source>
</reference>
<dbReference type="EMBL" id="KI928727">
    <property type="protein sequence ID" value="EWY79198.1"/>
    <property type="molecule type" value="Genomic_DNA"/>
</dbReference>
<name>W9H9E8_FUSOX</name>
<protein>
    <submittedName>
        <fullName evidence="1">Uncharacterized protein</fullName>
    </submittedName>
</protein>
<dbReference type="AlphaFoldDB" id="W9H9E8"/>
<dbReference type="HOGENOM" id="CLU_2831242_0_0_1"/>